<dbReference type="InterPro" id="IPR049680">
    <property type="entry name" value="FLVCR1-2_SLC49-like"/>
</dbReference>
<evidence type="ECO:0000313" key="7">
    <source>
        <dbReference type="Proteomes" id="UP000031668"/>
    </source>
</evidence>
<keyword evidence="2 5" id="KW-0812">Transmembrane</keyword>
<sequence length="422" mass="47340">MSLNPRGNFEISEGNVENKQKSDQKSDPENKSWYVVIVLCLALFMNGKTWMTFEAVSNQTQMHFKINENSVHSFFIIFLMTFALCALPCIIIYQKIGLRNTLICGCTLNFMGNVFRAFSCTVIDGNEKAGFTLALMGCIIHGAASSCIFGLPIMISSIWTGWKDLNFLTSVPLISSYFGIGVGYLDIFVLMNGSSDMDEIRQSFVMLFIHDVIICCLCIGMSFILVPKDPIRPNKGEETNSTEPRTHSLEYLMRKTLEETSKFLKTDYGTFGLVAFVLNYGNFMMMLMYLSEIVTLKSELSGRTGYIGSSGIVIGGIIALFVGFYTQSIRCNKNVIFAIMVNGFSTISAISIKILFNQHEFRAISAMLFVVISIALCPLFMTVGHEMLPPPQKGNRPCFIYNSCIYFRKSDWSSSTSYFYSD</sequence>
<feature type="transmembrane region" description="Helical" evidence="5">
    <location>
        <begin position="33"/>
        <end position="53"/>
    </location>
</feature>
<dbReference type="OMA" id="TSMIFMV"/>
<evidence type="ECO:0000256" key="2">
    <source>
        <dbReference type="ARBA" id="ARBA00022692"/>
    </source>
</evidence>
<feature type="transmembrane region" description="Helical" evidence="5">
    <location>
        <begin position="74"/>
        <end position="94"/>
    </location>
</feature>
<reference evidence="6 7" key="1">
    <citation type="journal article" date="2014" name="Genome Biol. Evol.">
        <title>The genome of the myxosporean Thelohanellus kitauei shows adaptations to nutrient acquisition within its fish host.</title>
        <authorList>
            <person name="Yang Y."/>
            <person name="Xiong J."/>
            <person name="Zhou Z."/>
            <person name="Huo F."/>
            <person name="Miao W."/>
            <person name="Ran C."/>
            <person name="Liu Y."/>
            <person name="Zhang J."/>
            <person name="Feng J."/>
            <person name="Wang M."/>
            <person name="Wang M."/>
            <person name="Wang L."/>
            <person name="Yao B."/>
        </authorList>
    </citation>
    <scope>NUCLEOTIDE SEQUENCE [LARGE SCALE GENOMIC DNA]</scope>
    <source>
        <strain evidence="6">Wuqing</strain>
    </source>
</reference>
<comment type="caution">
    <text evidence="6">The sequence shown here is derived from an EMBL/GenBank/DDBJ whole genome shotgun (WGS) entry which is preliminary data.</text>
</comment>
<protein>
    <submittedName>
        <fullName evidence="6">Putative MFS-type transporter</fullName>
    </submittedName>
</protein>
<dbReference type="PANTHER" id="PTHR10924:SF4">
    <property type="entry name" value="GH15861P"/>
    <property type="match status" value="1"/>
</dbReference>
<evidence type="ECO:0000256" key="3">
    <source>
        <dbReference type="ARBA" id="ARBA00022989"/>
    </source>
</evidence>
<dbReference type="PANTHER" id="PTHR10924">
    <property type="entry name" value="MAJOR FACILITATOR SUPERFAMILY PROTEIN-RELATED"/>
    <property type="match status" value="1"/>
</dbReference>
<evidence type="ECO:0000256" key="1">
    <source>
        <dbReference type="ARBA" id="ARBA00004141"/>
    </source>
</evidence>
<dbReference type="AlphaFoldDB" id="A0A0C2IXZ9"/>
<proteinExistence type="predicted"/>
<feature type="transmembrane region" description="Helical" evidence="5">
    <location>
        <begin position="130"/>
        <end position="155"/>
    </location>
</feature>
<feature type="transmembrane region" description="Helical" evidence="5">
    <location>
        <begin position="268"/>
        <end position="290"/>
    </location>
</feature>
<comment type="subcellular location">
    <subcellularLocation>
        <location evidence="1">Membrane</location>
        <topology evidence="1">Multi-pass membrane protein</topology>
    </subcellularLocation>
</comment>
<name>A0A0C2IXZ9_THEKT</name>
<feature type="transmembrane region" description="Helical" evidence="5">
    <location>
        <begin position="311"/>
        <end position="329"/>
    </location>
</feature>
<accession>A0A0C2IXZ9</accession>
<gene>
    <name evidence="6" type="ORF">RF11_08832</name>
</gene>
<dbReference type="GO" id="GO:0016020">
    <property type="term" value="C:membrane"/>
    <property type="evidence" value="ECO:0007669"/>
    <property type="project" value="UniProtKB-SubCell"/>
</dbReference>
<evidence type="ECO:0000256" key="4">
    <source>
        <dbReference type="ARBA" id="ARBA00023136"/>
    </source>
</evidence>
<evidence type="ECO:0000256" key="5">
    <source>
        <dbReference type="SAM" id="Phobius"/>
    </source>
</evidence>
<feature type="transmembrane region" description="Helical" evidence="5">
    <location>
        <begin position="203"/>
        <end position="226"/>
    </location>
</feature>
<organism evidence="6 7">
    <name type="scientific">Thelohanellus kitauei</name>
    <name type="common">Myxosporean</name>
    <dbReference type="NCBI Taxonomy" id="669202"/>
    <lineage>
        <taxon>Eukaryota</taxon>
        <taxon>Metazoa</taxon>
        <taxon>Cnidaria</taxon>
        <taxon>Myxozoa</taxon>
        <taxon>Myxosporea</taxon>
        <taxon>Bivalvulida</taxon>
        <taxon>Platysporina</taxon>
        <taxon>Myxobolidae</taxon>
        <taxon>Thelohanellus</taxon>
    </lineage>
</organism>
<dbReference type="Proteomes" id="UP000031668">
    <property type="component" value="Unassembled WGS sequence"/>
</dbReference>
<dbReference type="GO" id="GO:0020037">
    <property type="term" value="F:heme binding"/>
    <property type="evidence" value="ECO:0007669"/>
    <property type="project" value="TreeGrafter"/>
</dbReference>
<dbReference type="Pfam" id="PF07690">
    <property type="entry name" value="MFS_1"/>
    <property type="match status" value="1"/>
</dbReference>
<dbReference type="InterPro" id="IPR036259">
    <property type="entry name" value="MFS_trans_sf"/>
</dbReference>
<dbReference type="SUPFAM" id="SSF103473">
    <property type="entry name" value="MFS general substrate transporter"/>
    <property type="match status" value="1"/>
</dbReference>
<dbReference type="EMBL" id="JWZT01005265">
    <property type="protein sequence ID" value="KII61732.1"/>
    <property type="molecule type" value="Genomic_DNA"/>
</dbReference>
<feature type="transmembrane region" description="Helical" evidence="5">
    <location>
        <begin position="363"/>
        <end position="381"/>
    </location>
</feature>
<dbReference type="GO" id="GO:0097037">
    <property type="term" value="P:heme export"/>
    <property type="evidence" value="ECO:0007669"/>
    <property type="project" value="TreeGrafter"/>
</dbReference>
<keyword evidence="7" id="KW-1185">Reference proteome</keyword>
<feature type="transmembrane region" description="Helical" evidence="5">
    <location>
        <begin position="335"/>
        <end position="356"/>
    </location>
</feature>
<dbReference type="OrthoDB" id="422206at2759"/>
<dbReference type="Gene3D" id="1.20.1250.20">
    <property type="entry name" value="MFS general substrate transporter like domains"/>
    <property type="match status" value="1"/>
</dbReference>
<evidence type="ECO:0000313" key="6">
    <source>
        <dbReference type="EMBL" id="KII61732.1"/>
    </source>
</evidence>
<dbReference type="GO" id="GO:0015232">
    <property type="term" value="F:heme transmembrane transporter activity"/>
    <property type="evidence" value="ECO:0007669"/>
    <property type="project" value="TreeGrafter"/>
</dbReference>
<dbReference type="InterPro" id="IPR011701">
    <property type="entry name" value="MFS"/>
</dbReference>
<feature type="transmembrane region" description="Helical" evidence="5">
    <location>
        <begin position="167"/>
        <end position="191"/>
    </location>
</feature>
<keyword evidence="3 5" id="KW-1133">Transmembrane helix</keyword>
<keyword evidence="4 5" id="KW-0472">Membrane</keyword>